<dbReference type="OrthoDB" id="6401678at2"/>
<feature type="chain" id="PRO_5009179311" description="DUF3718 domain-containing protein" evidence="1">
    <location>
        <begin position="22"/>
        <end position="114"/>
    </location>
</feature>
<evidence type="ECO:0000313" key="2">
    <source>
        <dbReference type="EMBL" id="OEG75114.1"/>
    </source>
</evidence>
<comment type="caution">
    <text evidence="2">The sequence shown here is derived from an EMBL/GenBank/DDBJ whole genome shotgun (WGS) entry which is preliminary data.</text>
</comment>
<evidence type="ECO:0000313" key="3">
    <source>
        <dbReference type="Proteomes" id="UP000095230"/>
    </source>
</evidence>
<reference evidence="2 3" key="1">
    <citation type="submission" date="2016-07" db="EMBL/GenBank/DDBJ databases">
        <title>Whole-genome of two Shewanella species isolated from a digestive organ of sea cucumber Apostichopus japonicus Selenka 1867.</title>
        <authorList>
            <person name="Hong H.-H."/>
            <person name="Choi H."/>
            <person name="Cheon S."/>
            <person name="Oh J.-S."/>
            <person name="Lee H.-G."/>
            <person name="Park C."/>
        </authorList>
    </citation>
    <scope>NUCLEOTIDE SEQUENCE [LARGE SCALE GENOMIC DNA]</scope>
    <source>
        <strain evidence="2 3">CSB03KR</strain>
    </source>
</reference>
<proteinExistence type="predicted"/>
<name>A0A1E5IXB0_SHECO</name>
<evidence type="ECO:0000256" key="1">
    <source>
        <dbReference type="SAM" id="SignalP"/>
    </source>
</evidence>
<dbReference type="InterPro" id="IPR022193">
    <property type="entry name" value="DUF3718"/>
</dbReference>
<dbReference type="Pfam" id="PF12514">
    <property type="entry name" value="DUF3718"/>
    <property type="match status" value="1"/>
</dbReference>
<keyword evidence="1" id="KW-0732">Signal</keyword>
<protein>
    <recommendedName>
        <fullName evidence="4">DUF3718 domain-containing protein</fullName>
    </recommendedName>
</protein>
<dbReference type="Proteomes" id="UP000095230">
    <property type="component" value="Unassembled WGS sequence"/>
</dbReference>
<dbReference type="RefSeq" id="WP_069670335.1">
    <property type="nucleotide sequence ID" value="NZ_MCBT01000011.1"/>
</dbReference>
<dbReference type="AlphaFoldDB" id="A0A1E5IXB0"/>
<dbReference type="EMBL" id="MCBT01000011">
    <property type="protein sequence ID" value="OEG75114.1"/>
    <property type="molecule type" value="Genomic_DNA"/>
</dbReference>
<accession>A0A1E5IXB0</accession>
<evidence type="ECO:0008006" key="4">
    <source>
        <dbReference type="Google" id="ProtNLM"/>
    </source>
</evidence>
<sequence length="114" mass="12418">MKKLLIIAAIASAPFAFSANAAMSPQMEKTLVAVCKAGASNSMIEFSSTLKEHRINKQRVFPRLVCNDQSFHQFALSQGADRTAKKIAPYATGTVTIKDIAMTYGDDQIMSVNF</sequence>
<organism evidence="2 3">
    <name type="scientific">Shewanella colwelliana</name>
    <name type="common">Alteromonas colwelliana</name>
    <dbReference type="NCBI Taxonomy" id="23"/>
    <lineage>
        <taxon>Bacteria</taxon>
        <taxon>Pseudomonadati</taxon>
        <taxon>Pseudomonadota</taxon>
        <taxon>Gammaproteobacteria</taxon>
        <taxon>Alteromonadales</taxon>
        <taxon>Shewanellaceae</taxon>
        <taxon>Shewanella</taxon>
    </lineage>
</organism>
<gene>
    <name evidence="2" type="ORF">BEL05_02325</name>
</gene>
<feature type="signal peptide" evidence="1">
    <location>
        <begin position="1"/>
        <end position="21"/>
    </location>
</feature>